<dbReference type="GO" id="GO:0005576">
    <property type="term" value="C:extracellular region"/>
    <property type="evidence" value="ECO:0007669"/>
    <property type="project" value="UniProtKB-SubCell"/>
</dbReference>
<dbReference type="PROSITE" id="PS00330">
    <property type="entry name" value="HEMOLYSIN_CALCIUM"/>
    <property type="match status" value="3"/>
</dbReference>
<name>A0A3S2XNG7_9HYPH</name>
<evidence type="ECO:0000256" key="2">
    <source>
        <dbReference type="ARBA" id="ARBA00022525"/>
    </source>
</evidence>
<evidence type="ECO:0000313" key="3">
    <source>
        <dbReference type="EMBL" id="RVU19083.1"/>
    </source>
</evidence>
<protein>
    <submittedName>
        <fullName evidence="3">Calcium-binding protein</fullName>
    </submittedName>
</protein>
<comment type="subcellular location">
    <subcellularLocation>
        <location evidence="1">Secreted</location>
    </subcellularLocation>
</comment>
<dbReference type="InterPro" id="IPR050557">
    <property type="entry name" value="RTX_toxin/Mannuronan_C5-epim"/>
</dbReference>
<dbReference type="GO" id="GO:0005509">
    <property type="term" value="F:calcium ion binding"/>
    <property type="evidence" value="ECO:0007669"/>
    <property type="project" value="InterPro"/>
</dbReference>
<organism evidence="3 4">
    <name type="scientific">Methylobacterium oryzihabitans</name>
    <dbReference type="NCBI Taxonomy" id="2499852"/>
    <lineage>
        <taxon>Bacteria</taxon>
        <taxon>Pseudomonadati</taxon>
        <taxon>Pseudomonadota</taxon>
        <taxon>Alphaproteobacteria</taxon>
        <taxon>Hyphomicrobiales</taxon>
        <taxon>Methylobacteriaceae</taxon>
        <taxon>Methylobacterium</taxon>
    </lineage>
</organism>
<evidence type="ECO:0000256" key="1">
    <source>
        <dbReference type="ARBA" id="ARBA00004613"/>
    </source>
</evidence>
<dbReference type="Gene3D" id="2.150.10.10">
    <property type="entry name" value="Serralysin-like metalloprotease, C-terminal"/>
    <property type="match status" value="4"/>
</dbReference>
<dbReference type="InterPro" id="IPR011049">
    <property type="entry name" value="Serralysin-like_metalloprot_C"/>
</dbReference>
<sequence length="952" mass="95252">MAISRYGTALSFNSVRFDRQANGDLLIYDYVANGGTLYRDRAGTLSTVATGLGGFGAVTALSDGAALLYRQDFEAGGVSFAVVGADGGLRVPFTSAAIDGDGQGGTQAIRGPSATATAGGGFFLGVTDTTYGNQQTTVTFPASVDLGITSAQIPRGFDVSHRFYGADGAASGPFTIDNLGRYANGGTTADYSSGGQTLADTLTLANGHVVEVYTDQQFFDGQEYGQTARYAVSTFITARIVTPAGTSAPITLNTDPMSNVWSDPASYRVQGDGGVQLVSLGSQGFAAIWHERSTVRDPTVWGGYRYDGYDTKIRYFDQNGGALTDEIQIAHRTDAQRQAPLGVAADALSGGRIAFLYESVANTAAGRLSSLSLGVIGPLGSSLSVAEVAPPRSGDYQDLDLKRIGNSQVAITYGDASGAQVLTYSVTAGSGRVVFGTEGAESLAGGAGPDTIDGNGGSDTIAAGAGNDTIVLRSTPGFVDGGAGTDTVVVDGRGIVLTDATVAGIERVVVTSGSVDLSGLSAAPASIVAQTGYYEAVSIVGSRAGDRITGAGLDSLAGGLGDDLYFVGNANTRVYEAAGQGRDTVYAAVSYALAEGEEIEVLRVDPAAAGARTGLGLTGNGLDNSLFGAAGADTLSGGAGNDRLDGGAGADLLRGGTGNDRYTVDDAGDVVDESDDPSGIDLVGSSVDFDLGDGVHALGDVENLILTGSADLAGSGNALANRITGNAGANLLHGGDGDDILSGGAGADLLYGDAGNDTYAVDDPGDRVFEAAGGGNDAVLASVSYALADGQEVETLRASSGAGLALTGNAFANRVVGGAGDDTLSGGGGRDLLTGGAGADAFRLGPPSAADTVRITDFSGASGDTLRFSAADYGLITGAGLEADGTLSAGYFETGRTATRSHGEFLFDAGSRSLLWDADGAGSGAAIALATLIPPPGTPAADILQAGDLRFA</sequence>
<keyword evidence="4" id="KW-1185">Reference proteome</keyword>
<comment type="caution">
    <text evidence="3">The sequence shown here is derived from an EMBL/GenBank/DDBJ whole genome shotgun (WGS) entry which is preliminary data.</text>
</comment>
<dbReference type="InterPro" id="IPR001343">
    <property type="entry name" value="Hemolysn_Ca-bd"/>
</dbReference>
<dbReference type="SUPFAM" id="SSF51120">
    <property type="entry name" value="beta-Roll"/>
    <property type="match status" value="4"/>
</dbReference>
<accession>A0A3S2XNG7</accession>
<dbReference type="EMBL" id="SACP01000007">
    <property type="protein sequence ID" value="RVU19083.1"/>
    <property type="molecule type" value="Genomic_DNA"/>
</dbReference>
<dbReference type="InterPro" id="IPR018511">
    <property type="entry name" value="Hemolysin-typ_Ca-bd_CS"/>
</dbReference>
<dbReference type="Proteomes" id="UP000286997">
    <property type="component" value="Unassembled WGS sequence"/>
</dbReference>
<proteinExistence type="predicted"/>
<dbReference type="OrthoDB" id="8005483at2"/>
<dbReference type="PANTHER" id="PTHR38340">
    <property type="entry name" value="S-LAYER PROTEIN"/>
    <property type="match status" value="1"/>
</dbReference>
<keyword evidence="2" id="KW-0964">Secreted</keyword>
<dbReference type="AlphaFoldDB" id="A0A3S2XNG7"/>
<dbReference type="RefSeq" id="WP_127728520.1">
    <property type="nucleotide sequence ID" value="NZ_SACP01000007.1"/>
</dbReference>
<dbReference type="PANTHER" id="PTHR38340:SF1">
    <property type="entry name" value="S-LAYER PROTEIN"/>
    <property type="match status" value="1"/>
</dbReference>
<gene>
    <name evidence="3" type="ORF">EOE48_09305</name>
</gene>
<dbReference type="Pfam" id="PF00353">
    <property type="entry name" value="HemolysinCabind"/>
    <property type="match status" value="4"/>
</dbReference>
<reference evidence="3 4" key="1">
    <citation type="submission" date="2019-01" db="EMBL/GenBank/DDBJ databases">
        <authorList>
            <person name="Chen W.-M."/>
        </authorList>
    </citation>
    <scope>NUCLEOTIDE SEQUENCE [LARGE SCALE GENOMIC DNA]</scope>
    <source>
        <strain evidence="3 4">TER-1</strain>
    </source>
</reference>
<evidence type="ECO:0000313" key="4">
    <source>
        <dbReference type="Proteomes" id="UP000286997"/>
    </source>
</evidence>
<dbReference type="PRINTS" id="PR00313">
    <property type="entry name" value="CABNDNGRPT"/>
</dbReference>